<name>A0A2D2DIU2_9BURK</name>
<dbReference type="AlphaFoldDB" id="A0A2D2DIU2"/>
<protein>
    <submittedName>
        <fullName evidence="3">Uncharacterized protein</fullName>
    </submittedName>
</protein>
<keyword evidence="4" id="KW-1185">Reference proteome</keyword>
<feature type="signal peptide" evidence="2">
    <location>
        <begin position="1"/>
        <end position="20"/>
    </location>
</feature>
<reference evidence="3" key="1">
    <citation type="submission" date="2017-10" db="EMBL/GenBank/DDBJ databases">
        <title>Massilia psychrophilum sp. nov., a novel purple-pigmented bacterium isolated from Tianshan glacier, Xinjiang Municipality, China.</title>
        <authorList>
            <person name="Wang H."/>
        </authorList>
    </citation>
    <scope>NUCLEOTIDE SEQUENCE [LARGE SCALE GENOMIC DNA]</scope>
    <source>
        <strain evidence="3">B2</strain>
    </source>
</reference>
<dbReference type="Proteomes" id="UP000229897">
    <property type="component" value="Chromosome"/>
</dbReference>
<evidence type="ECO:0000256" key="1">
    <source>
        <dbReference type="SAM" id="MobiDB-lite"/>
    </source>
</evidence>
<accession>A0A2D2DIU2</accession>
<dbReference type="EMBL" id="CP024608">
    <property type="protein sequence ID" value="ATQ74897.1"/>
    <property type="molecule type" value="Genomic_DNA"/>
</dbReference>
<sequence length="115" mass="12393">MNSLRLIWPLLLAAAPPALAQTSAAPPAYDSAFAGYRTYQEPQPASWKATLDQLRKAPGHMGHMGHAGHDMSAAKQPDAPKVDDPHAGHDMSSMKKSPEPAKAKSDPHHGHHHKE</sequence>
<dbReference type="KEGG" id="mass:CR152_10445"/>
<feature type="region of interest" description="Disordered" evidence="1">
    <location>
        <begin position="56"/>
        <end position="115"/>
    </location>
</feature>
<keyword evidence="2" id="KW-0732">Signal</keyword>
<dbReference type="RefSeq" id="WP_099874872.1">
    <property type="nucleotide sequence ID" value="NZ_CP024608.1"/>
</dbReference>
<dbReference type="OrthoDB" id="9778934at2"/>
<evidence type="ECO:0000313" key="3">
    <source>
        <dbReference type="EMBL" id="ATQ74897.1"/>
    </source>
</evidence>
<feature type="compositionally biased region" description="Basic and acidic residues" evidence="1">
    <location>
        <begin position="78"/>
        <end position="108"/>
    </location>
</feature>
<organism evidence="3 4">
    <name type="scientific">Massilia violaceinigra</name>
    <dbReference type="NCBI Taxonomy" id="2045208"/>
    <lineage>
        <taxon>Bacteria</taxon>
        <taxon>Pseudomonadati</taxon>
        <taxon>Pseudomonadota</taxon>
        <taxon>Betaproteobacteria</taxon>
        <taxon>Burkholderiales</taxon>
        <taxon>Oxalobacteraceae</taxon>
        <taxon>Telluria group</taxon>
        <taxon>Massilia</taxon>
    </lineage>
</organism>
<evidence type="ECO:0000256" key="2">
    <source>
        <dbReference type="SAM" id="SignalP"/>
    </source>
</evidence>
<evidence type="ECO:0000313" key="4">
    <source>
        <dbReference type="Proteomes" id="UP000229897"/>
    </source>
</evidence>
<proteinExistence type="predicted"/>
<gene>
    <name evidence="3" type="ORF">CR152_10445</name>
</gene>
<feature type="chain" id="PRO_5013756680" evidence="2">
    <location>
        <begin position="21"/>
        <end position="115"/>
    </location>
</feature>